<dbReference type="Proteomes" id="UP000618733">
    <property type="component" value="Unassembled WGS sequence"/>
</dbReference>
<sequence>MTKTTFKARTSTEVPGPRSREINEQRSAYVSASVSTLLPVYIDHAEGSILTDVDGNEFIDFGCGIGVISLGHGNEAVVDAAIEQTRKYTHTLFTITPYESYVEVAKLLTEITPGDFPKKSVLSSTGAEAIENAVKIARSYTRRNGIAVVEHGYHGRTNLTLGMNYKAQPYSAGVGPRPGEIYRINNSYPFRDGLDGAEAARRGIAQLEKISGAENLACLVIEPIQGEGGITIPAPGYLETLQAWCNEHGIVVIADEIQTGLGRTGKLYASEHFGFVPDLVVTAKAIAGGFPVSAVTGRAEIMDAIPAGGLSGTFSGNPVGCAAAVEVLRQLREPGFLERTLEIGERLQAGLAELKERHAIVGDVRGLGALHGVELVDADGNPNPGAFKRVSKAAADRGLLVMAGGSDGHVLRLLPALNISDELIDEALSILDEALAEG</sequence>
<dbReference type="CDD" id="cd00610">
    <property type="entry name" value="OAT_like"/>
    <property type="match status" value="1"/>
</dbReference>
<evidence type="ECO:0000256" key="1">
    <source>
        <dbReference type="ARBA" id="ARBA00001750"/>
    </source>
</evidence>
<evidence type="ECO:0000256" key="4">
    <source>
        <dbReference type="ARBA" id="ARBA00008954"/>
    </source>
</evidence>
<evidence type="ECO:0000256" key="2">
    <source>
        <dbReference type="ARBA" id="ARBA00001933"/>
    </source>
</evidence>
<feature type="compositionally biased region" description="Polar residues" evidence="17">
    <location>
        <begin position="1"/>
        <end position="13"/>
    </location>
</feature>
<reference evidence="18" key="1">
    <citation type="submission" date="2020-12" db="EMBL/GenBank/DDBJ databases">
        <title>Leucobacter sp. CAS2, isolated from Chromium sludge.</title>
        <authorList>
            <person name="Xu Z."/>
        </authorList>
    </citation>
    <scope>NUCLEOTIDE SEQUENCE</scope>
    <source>
        <strain evidence="18">CSA2</strain>
    </source>
</reference>
<evidence type="ECO:0000256" key="8">
    <source>
        <dbReference type="ARBA" id="ARBA00022679"/>
    </source>
</evidence>
<evidence type="ECO:0000313" key="19">
    <source>
        <dbReference type="Proteomes" id="UP000618733"/>
    </source>
</evidence>
<dbReference type="EMBL" id="JAEHOI010000006">
    <property type="protein sequence ID" value="MBK0421897.1"/>
    <property type="molecule type" value="Genomic_DNA"/>
</dbReference>
<dbReference type="RefSeq" id="WP_200132103.1">
    <property type="nucleotide sequence ID" value="NZ_JAEHOI010000006.1"/>
</dbReference>
<dbReference type="PANTHER" id="PTHR11986">
    <property type="entry name" value="AMINOTRANSFERASE CLASS III"/>
    <property type="match status" value="1"/>
</dbReference>
<evidence type="ECO:0000256" key="15">
    <source>
        <dbReference type="ARBA" id="ARBA00050054"/>
    </source>
</evidence>
<name>A0A934QEU9_9MICO</name>
<dbReference type="EC" id="2.6.1.22" evidence="5"/>
<dbReference type="InterPro" id="IPR015421">
    <property type="entry name" value="PyrdxlP-dep_Trfase_major"/>
</dbReference>
<comment type="similarity">
    <text evidence="4 16">Belongs to the class-III pyridoxal-phosphate-dependent aminotransferase family.</text>
</comment>
<dbReference type="GO" id="GO:0042802">
    <property type="term" value="F:identical protein binding"/>
    <property type="evidence" value="ECO:0007669"/>
    <property type="project" value="TreeGrafter"/>
</dbReference>
<dbReference type="InterPro" id="IPR049704">
    <property type="entry name" value="Aminotrans_3_PPA_site"/>
</dbReference>
<accession>A0A934QEU9</accession>
<proteinExistence type="inferred from homology"/>
<gene>
    <name evidence="18" type="ORF">JD292_07395</name>
</gene>
<evidence type="ECO:0000256" key="10">
    <source>
        <dbReference type="ARBA" id="ARBA00029760"/>
    </source>
</evidence>
<dbReference type="PIRSF" id="PIRSF000521">
    <property type="entry name" value="Transaminase_4ab_Lys_Orn"/>
    <property type="match status" value="1"/>
</dbReference>
<evidence type="ECO:0000256" key="14">
    <source>
        <dbReference type="ARBA" id="ARBA00048021"/>
    </source>
</evidence>
<dbReference type="SUPFAM" id="SSF53383">
    <property type="entry name" value="PLP-dependent transferases"/>
    <property type="match status" value="1"/>
</dbReference>
<dbReference type="InterPro" id="IPR050103">
    <property type="entry name" value="Class-III_PLP-dep_AT"/>
</dbReference>
<evidence type="ECO:0000256" key="7">
    <source>
        <dbReference type="ARBA" id="ARBA00022576"/>
    </source>
</evidence>
<dbReference type="GO" id="GO:0034386">
    <property type="term" value="F:4-aminobutyrate:2-oxoglutarate transaminase activity"/>
    <property type="evidence" value="ECO:0007669"/>
    <property type="project" value="UniProtKB-EC"/>
</dbReference>
<protein>
    <recommendedName>
        <fullName evidence="12">(S)-3-amino-2-methylpropionate transaminase</fullName>
        <ecNumber evidence="6">2.6.1.19</ecNumber>
        <ecNumber evidence="5">2.6.1.22</ecNumber>
    </recommendedName>
    <alternativeName>
        <fullName evidence="13">GABA aminotransferase</fullName>
    </alternativeName>
    <alternativeName>
        <fullName evidence="11">Gamma-amino-N-butyrate transaminase</fullName>
    </alternativeName>
    <alternativeName>
        <fullName evidence="15">Glutamate:succinic semialdehyde transaminase</fullName>
    </alternativeName>
    <alternativeName>
        <fullName evidence="10">L-AIBAT</fullName>
    </alternativeName>
</protein>
<dbReference type="PANTHER" id="PTHR11986:SF58">
    <property type="entry name" value="LEUCINE_METHIONINE RACEMASE"/>
    <property type="match status" value="1"/>
</dbReference>
<evidence type="ECO:0000256" key="12">
    <source>
        <dbReference type="ARBA" id="ARBA00030857"/>
    </source>
</evidence>
<evidence type="ECO:0000256" key="13">
    <source>
        <dbReference type="ARBA" id="ARBA00031787"/>
    </source>
</evidence>
<dbReference type="EC" id="2.6.1.19" evidence="6"/>
<evidence type="ECO:0000313" key="18">
    <source>
        <dbReference type="EMBL" id="MBK0421897.1"/>
    </source>
</evidence>
<keyword evidence="19" id="KW-1185">Reference proteome</keyword>
<dbReference type="GO" id="GO:0047298">
    <property type="term" value="F:(S)-3-amino-2-methylpropionate transaminase activity"/>
    <property type="evidence" value="ECO:0007669"/>
    <property type="project" value="UniProtKB-EC"/>
</dbReference>
<feature type="region of interest" description="Disordered" evidence="17">
    <location>
        <begin position="1"/>
        <end position="20"/>
    </location>
</feature>
<dbReference type="InterPro" id="IPR015422">
    <property type="entry name" value="PyrdxlP-dep_Trfase_small"/>
</dbReference>
<evidence type="ECO:0000256" key="9">
    <source>
        <dbReference type="ARBA" id="ARBA00022898"/>
    </source>
</evidence>
<dbReference type="GO" id="GO:0030170">
    <property type="term" value="F:pyridoxal phosphate binding"/>
    <property type="evidence" value="ECO:0007669"/>
    <property type="project" value="InterPro"/>
</dbReference>
<evidence type="ECO:0000256" key="3">
    <source>
        <dbReference type="ARBA" id="ARBA00005176"/>
    </source>
</evidence>
<comment type="pathway">
    <text evidence="3">Amino-acid degradation; 4-aminobutanoate degradation.</text>
</comment>
<evidence type="ECO:0000256" key="5">
    <source>
        <dbReference type="ARBA" id="ARBA00012876"/>
    </source>
</evidence>
<keyword evidence="7 18" id="KW-0032">Aminotransferase</keyword>
<dbReference type="InterPro" id="IPR015424">
    <property type="entry name" value="PyrdxlP-dep_Trfase"/>
</dbReference>
<evidence type="ECO:0000256" key="16">
    <source>
        <dbReference type="RuleBase" id="RU003560"/>
    </source>
</evidence>
<comment type="catalytic activity">
    <reaction evidence="14">
        <text>4-aminobutanoate + 2-oxoglutarate = succinate semialdehyde + L-glutamate</text>
        <dbReference type="Rhea" id="RHEA:23352"/>
        <dbReference type="ChEBI" id="CHEBI:16810"/>
        <dbReference type="ChEBI" id="CHEBI:29985"/>
        <dbReference type="ChEBI" id="CHEBI:57706"/>
        <dbReference type="ChEBI" id="CHEBI:59888"/>
        <dbReference type="EC" id="2.6.1.19"/>
    </reaction>
</comment>
<dbReference type="InterPro" id="IPR005814">
    <property type="entry name" value="Aminotrans_3"/>
</dbReference>
<dbReference type="Gene3D" id="3.40.640.10">
    <property type="entry name" value="Type I PLP-dependent aspartate aminotransferase-like (Major domain)"/>
    <property type="match status" value="1"/>
</dbReference>
<evidence type="ECO:0000256" key="6">
    <source>
        <dbReference type="ARBA" id="ARBA00012912"/>
    </source>
</evidence>
<evidence type="ECO:0000256" key="11">
    <source>
        <dbReference type="ARBA" id="ARBA00030204"/>
    </source>
</evidence>
<comment type="caution">
    <text evidence="18">The sequence shown here is derived from an EMBL/GenBank/DDBJ whole genome shotgun (WGS) entry which is preliminary data.</text>
</comment>
<dbReference type="FunFam" id="3.40.640.10:FF:000013">
    <property type="entry name" value="4-aminobutyrate aminotransferase"/>
    <property type="match status" value="1"/>
</dbReference>
<keyword evidence="8" id="KW-0808">Transferase</keyword>
<dbReference type="Pfam" id="PF00202">
    <property type="entry name" value="Aminotran_3"/>
    <property type="match status" value="1"/>
</dbReference>
<dbReference type="PROSITE" id="PS00600">
    <property type="entry name" value="AA_TRANSFER_CLASS_3"/>
    <property type="match status" value="1"/>
</dbReference>
<dbReference type="Gene3D" id="3.90.1150.10">
    <property type="entry name" value="Aspartate Aminotransferase, domain 1"/>
    <property type="match status" value="1"/>
</dbReference>
<comment type="cofactor">
    <cofactor evidence="2">
        <name>pyridoxal 5'-phosphate</name>
        <dbReference type="ChEBI" id="CHEBI:597326"/>
    </cofactor>
</comment>
<organism evidence="18 19">
    <name type="scientific">Leucobacter edaphi</name>
    <dbReference type="NCBI Taxonomy" id="2796472"/>
    <lineage>
        <taxon>Bacteria</taxon>
        <taxon>Bacillati</taxon>
        <taxon>Actinomycetota</taxon>
        <taxon>Actinomycetes</taxon>
        <taxon>Micrococcales</taxon>
        <taxon>Microbacteriaceae</taxon>
        <taxon>Leucobacter</taxon>
    </lineage>
</organism>
<dbReference type="AlphaFoldDB" id="A0A934QEU9"/>
<comment type="catalytic activity">
    <reaction evidence="1">
        <text>(S)-3-amino-2-methylpropanoate + 2-oxoglutarate = 2-methyl-3-oxopropanoate + L-glutamate</text>
        <dbReference type="Rhea" id="RHEA:13993"/>
        <dbReference type="ChEBI" id="CHEBI:16810"/>
        <dbReference type="ChEBI" id="CHEBI:29985"/>
        <dbReference type="ChEBI" id="CHEBI:57700"/>
        <dbReference type="ChEBI" id="CHEBI:58655"/>
        <dbReference type="EC" id="2.6.1.22"/>
    </reaction>
</comment>
<evidence type="ECO:0000256" key="17">
    <source>
        <dbReference type="SAM" id="MobiDB-lite"/>
    </source>
</evidence>
<keyword evidence="9 16" id="KW-0663">Pyridoxal phosphate</keyword>